<dbReference type="PROSITE" id="PS51747">
    <property type="entry name" value="CYT_DCMP_DEAMINASES_2"/>
    <property type="match status" value="1"/>
</dbReference>
<reference evidence="3" key="1">
    <citation type="journal article" date="2023" name="Commun. Biol.">
        <title>Genome analysis of Parmales, the sister group of diatoms, reveals the evolutionary specialization of diatoms from phago-mixotrophs to photoautotrophs.</title>
        <authorList>
            <person name="Ban H."/>
            <person name="Sato S."/>
            <person name="Yoshikawa S."/>
            <person name="Yamada K."/>
            <person name="Nakamura Y."/>
            <person name="Ichinomiya M."/>
            <person name="Sato N."/>
            <person name="Blanc-Mathieu R."/>
            <person name="Endo H."/>
            <person name="Kuwata A."/>
            <person name="Ogata H."/>
        </authorList>
    </citation>
    <scope>NUCLEOTIDE SEQUENCE [LARGE SCALE GENOMIC DNA]</scope>
</reference>
<gene>
    <name evidence="2" type="ORF">TrCOL_g7873</name>
</gene>
<dbReference type="InterPro" id="IPR002125">
    <property type="entry name" value="CMP_dCMP_dom"/>
</dbReference>
<name>A0A9W7L8V8_9STRA</name>
<dbReference type="InterPro" id="IPR016193">
    <property type="entry name" value="Cytidine_deaminase-like"/>
</dbReference>
<feature type="domain" description="CMP/dCMP-type deaminase" evidence="1">
    <location>
        <begin position="21"/>
        <end position="152"/>
    </location>
</feature>
<dbReference type="AlphaFoldDB" id="A0A9W7L8V8"/>
<dbReference type="Gene3D" id="3.40.140.10">
    <property type="entry name" value="Cytidine Deaminase, domain 2"/>
    <property type="match status" value="1"/>
</dbReference>
<evidence type="ECO:0000313" key="3">
    <source>
        <dbReference type="Proteomes" id="UP001165065"/>
    </source>
</evidence>
<comment type="caution">
    <text evidence="2">The sequence shown here is derived from an EMBL/GenBank/DDBJ whole genome shotgun (WGS) entry which is preliminary data.</text>
</comment>
<evidence type="ECO:0000259" key="1">
    <source>
        <dbReference type="PROSITE" id="PS51747"/>
    </source>
</evidence>
<protein>
    <recommendedName>
        <fullName evidence="1">CMP/dCMP-type deaminase domain-containing protein</fullName>
    </recommendedName>
</protein>
<dbReference type="GO" id="GO:0003824">
    <property type="term" value="F:catalytic activity"/>
    <property type="evidence" value="ECO:0007669"/>
    <property type="project" value="InterPro"/>
</dbReference>
<organism evidence="2 3">
    <name type="scientific">Triparma columacea</name>
    <dbReference type="NCBI Taxonomy" id="722753"/>
    <lineage>
        <taxon>Eukaryota</taxon>
        <taxon>Sar</taxon>
        <taxon>Stramenopiles</taxon>
        <taxon>Ochrophyta</taxon>
        <taxon>Bolidophyceae</taxon>
        <taxon>Parmales</taxon>
        <taxon>Triparmaceae</taxon>
        <taxon>Triparma</taxon>
    </lineage>
</organism>
<keyword evidence="3" id="KW-1185">Reference proteome</keyword>
<evidence type="ECO:0000313" key="2">
    <source>
        <dbReference type="EMBL" id="GMI40601.1"/>
    </source>
</evidence>
<dbReference type="OrthoDB" id="408702at2759"/>
<accession>A0A9W7L8V8</accession>
<dbReference type="SUPFAM" id="SSF53927">
    <property type="entry name" value="Cytidine deaminase-like"/>
    <property type="match status" value="1"/>
</dbReference>
<proteinExistence type="predicted"/>
<sequence length="248" mass="27765">MMALLLLYPSTHSLSHPYSSKYRQWFVRLLSEGYKRSDLTGDLPIAASLFLEDAGGKVTGGGNVFVNAVEGKGGSRRNPFKHAEIRCLSNWEEVRSGEEGKTSGKRANTIFGGTTLVSNHEPCTMCFAALVNVGVGRIVFTGRDDLNGAVSLGVGKCKEIGRGEGGEVYYELTEGVGGSTFHFRPEIVYVPFSAVVEWWCAHCEEEGIEWREEWQGWRERRLLRGEEGGREGDTNILKGWWRERRKRK</sequence>
<dbReference type="Proteomes" id="UP001165065">
    <property type="component" value="Unassembled WGS sequence"/>
</dbReference>
<dbReference type="EMBL" id="BRYA01000132">
    <property type="protein sequence ID" value="GMI40601.1"/>
    <property type="molecule type" value="Genomic_DNA"/>
</dbReference>
<dbReference type="Pfam" id="PF00383">
    <property type="entry name" value="dCMP_cyt_deam_1"/>
    <property type="match status" value="1"/>
</dbReference>